<feature type="transmembrane region" description="Helical" evidence="7">
    <location>
        <begin position="123"/>
        <end position="148"/>
    </location>
</feature>
<proteinExistence type="inferred from homology"/>
<evidence type="ECO:0000256" key="7">
    <source>
        <dbReference type="RuleBase" id="RU363032"/>
    </source>
</evidence>
<dbReference type="SUPFAM" id="SSF161098">
    <property type="entry name" value="MetI-like"/>
    <property type="match status" value="1"/>
</dbReference>
<evidence type="ECO:0000256" key="4">
    <source>
        <dbReference type="ARBA" id="ARBA00022692"/>
    </source>
</evidence>
<dbReference type="PROSITE" id="PS50928">
    <property type="entry name" value="ABC_TM1"/>
    <property type="match status" value="1"/>
</dbReference>
<dbReference type="InterPro" id="IPR035906">
    <property type="entry name" value="MetI-like_sf"/>
</dbReference>
<comment type="subcellular location">
    <subcellularLocation>
        <location evidence="1 7">Cell membrane</location>
        <topology evidence="1 7">Multi-pass membrane protein</topology>
    </subcellularLocation>
</comment>
<dbReference type="EMBL" id="JBHSMI010000067">
    <property type="protein sequence ID" value="MFC5407524.1"/>
    <property type="molecule type" value="Genomic_DNA"/>
</dbReference>
<keyword evidence="3" id="KW-1003">Cell membrane</keyword>
<comment type="caution">
    <text evidence="9">The sequence shown here is derived from an EMBL/GenBank/DDBJ whole genome shotgun (WGS) entry which is preliminary data.</text>
</comment>
<keyword evidence="6 7" id="KW-0472">Membrane</keyword>
<evidence type="ECO:0000259" key="8">
    <source>
        <dbReference type="PROSITE" id="PS50928"/>
    </source>
</evidence>
<evidence type="ECO:0000256" key="5">
    <source>
        <dbReference type="ARBA" id="ARBA00022989"/>
    </source>
</evidence>
<keyword evidence="4 7" id="KW-0812">Transmembrane</keyword>
<dbReference type="PANTHER" id="PTHR43744:SF9">
    <property type="entry name" value="POLYGALACTURONAN_RHAMNOGALACTURONAN TRANSPORT SYSTEM PERMEASE PROTEIN YTCP"/>
    <property type="match status" value="1"/>
</dbReference>
<evidence type="ECO:0000256" key="3">
    <source>
        <dbReference type="ARBA" id="ARBA00022475"/>
    </source>
</evidence>
<keyword evidence="10" id="KW-1185">Reference proteome</keyword>
<accession>A0ABW0I411</accession>
<dbReference type="CDD" id="cd06261">
    <property type="entry name" value="TM_PBP2"/>
    <property type="match status" value="1"/>
</dbReference>
<dbReference type="Gene3D" id="1.10.3720.10">
    <property type="entry name" value="MetI-like"/>
    <property type="match status" value="1"/>
</dbReference>
<keyword evidence="5 7" id="KW-1133">Transmembrane helix</keyword>
<evidence type="ECO:0000313" key="10">
    <source>
        <dbReference type="Proteomes" id="UP001596113"/>
    </source>
</evidence>
<evidence type="ECO:0000256" key="1">
    <source>
        <dbReference type="ARBA" id="ARBA00004651"/>
    </source>
</evidence>
<evidence type="ECO:0000256" key="6">
    <source>
        <dbReference type="ARBA" id="ARBA00023136"/>
    </source>
</evidence>
<comment type="similarity">
    <text evidence="7">Belongs to the binding-protein-dependent transport system permease family.</text>
</comment>
<feature type="domain" description="ABC transmembrane type-1" evidence="8">
    <location>
        <begin position="87"/>
        <end position="284"/>
    </location>
</feature>
<reference evidence="10" key="1">
    <citation type="journal article" date="2019" name="Int. J. Syst. Evol. Microbiol.">
        <title>The Global Catalogue of Microorganisms (GCM) 10K type strain sequencing project: providing services to taxonomists for standard genome sequencing and annotation.</title>
        <authorList>
            <consortium name="The Broad Institute Genomics Platform"/>
            <consortium name="The Broad Institute Genome Sequencing Center for Infectious Disease"/>
            <person name="Wu L."/>
            <person name="Ma J."/>
        </authorList>
    </citation>
    <scope>NUCLEOTIDE SEQUENCE [LARGE SCALE GENOMIC DNA]</scope>
    <source>
        <strain evidence="10">CGMCC 1.18575</strain>
    </source>
</reference>
<dbReference type="Pfam" id="PF00528">
    <property type="entry name" value="BPD_transp_1"/>
    <property type="match status" value="1"/>
</dbReference>
<keyword evidence="2 7" id="KW-0813">Transport</keyword>
<protein>
    <submittedName>
        <fullName evidence="9">Carbohydrate ABC transporter permease</fullName>
    </submittedName>
</protein>
<feature type="transmembrane region" description="Helical" evidence="7">
    <location>
        <begin position="23"/>
        <end position="50"/>
    </location>
</feature>
<organism evidence="9 10">
    <name type="scientific">Cohnella soli</name>
    <dbReference type="NCBI Taxonomy" id="425005"/>
    <lineage>
        <taxon>Bacteria</taxon>
        <taxon>Bacillati</taxon>
        <taxon>Bacillota</taxon>
        <taxon>Bacilli</taxon>
        <taxon>Bacillales</taxon>
        <taxon>Paenibacillaceae</taxon>
        <taxon>Cohnella</taxon>
    </lineage>
</organism>
<feature type="transmembrane region" description="Helical" evidence="7">
    <location>
        <begin position="271"/>
        <end position="290"/>
    </location>
</feature>
<dbReference type="RefSeq" id="WP_378140262.1">
    <property type="nucleotide sequence ID" value="NZ_JBHSMI010000067.1"/>
</dbReference>
<evidence type="ECO:0000256" key="2">
    <source>
        <dbReference type="ARBA" id="ARBA00022448"/>
    </source>
</evidence>
<feature type="transmembrane region" description="Helical" evidence="7">
    <location>
        <begin position="87"/>
        <end position="111"/>
    </location>
</feature>
<dbReference type="InterPro" id="IPR000515">
    <property type="entry name" value="MetI-like"/>
</dbReference>
<sequence>MKTASVTVTGIGSGKRKQNQQRFYLSVHLLFILLCVIVTVPFIVIVSASFSNETSLFRDGYGVWPKQISLDAYEVAFANGKQLIQSYMVTILATVAGTVLGLWLMTTLGYVLSRSDYRHRNKLSFYVFFTVLFRGGLVPTYILVASWFGMKNTIYALFVPALVNSFYVLIMKGFLKSIPHALYECAKLDGAGELRIFLRIVIPLSTPAIATVGLLTALQYWNDWFSSILYTDDSQLQTLQALLYRMLSNMQFLSVIQPAGLDSSMLPQASFRMAVCVLAVGPLLLVFPFFQRFFARGLTVGSIKG</sequence>
<dbReference type="PANTHER" id="PTHR43744">
    <property type="entry name" value="ABC TRANSPORTER PERMEASE PROTEIN MG189-RELATED-RELATED"/>
    <property type="match status" value="1"/>
</dbReference>
<feature type="transmembrane region" description="Helical" evidence="7">
    <location>
        <begin position="154"/>
        <end position="175"/>
    </location>
</feature>
<evidence type="ECO:0000313" key="9">
    <source>
        <dbReference type="EMBL" id="MFC5407524.1"/>
    </source>
</evidence>
<name>A0ABW0I411_9BACL</name>
<gene>
    <name evidence="9" type="ORF">ACFPOF_32740</name>
</gene>
<dbReference type="Proteomes" id="UP001596113">
    <property type="component" value="Unassembled WGS sequence"/>
</dbReference>
<feature type="transmembrane region" description="Helical" evidence="7">
    <location>
        <begin position="196"/>
        <end position="221"/>
    </location>
</feature>